<comment type="subcellular location">
    <subcellularLocation>
        <location evidence="1">Cytoplasm</location>
    </subcellularLocation>
</comment>
<dbReference type="GO" id="GO:0005085">
    <property type="term" value="F:guanyl-nucleotide exchange factor activity"/>
    <property type="evidence" value="ECO:0007669"/>
    <property type="project" value="InterPro"/>
</dbReference>
<protein>
    <recommendedName>
        <fullName evidence="6">DH domain-containing protein</fullName>
    </recommendedName>
</protein>
<evidence type="ECO:0000256" key="2">
    <source>
        <dbReference type="ARBA" id="ARBA00022490"/>
    </source>
</evidence>
<keyword evidence="3" id="KW-0597">Phosphoprotein</keyword>
<keyword evidence="4" id="KW-0863">Zinc-finger</keyword>
<dbReference type="AlphaFoldDB" id="A0A8S1F6B4"/>
<dbReference type="Pfam" id="PF17838">
    <property type="entry name" value="PH_16"/>
    <property type="match status" value="1"/>
</dbReference>
<dbReference type="EMBL" id="CADEPM010000006">
    <property type="protein sequence ID" value="CAB3407686.1"/>
    <property type="molecule type" value="Genomic_DNA"/>
</dbReference>
<dbReference type="GO" id="GO:0035023">
    <property type="term" value="P:regulation of Rho protein signal transduction"/>
    <property type="evidence" value="ECO:0007669"/>
    <property type="project" value="TreeGrafter"/>
</dbReference>
<dbReference type="Pfam" id="PF00621">
    <property type="entry name" value="RhoGEF"/>
    <property type="match status" value="1"/>
</dbReference>
<gene>
    <name evidence="7" type="ORF">CBOVIS_LOCUS9573</name>
</gene>
<dbReference type="InterPro" id="IPR051632">
    <property type="entry name" value="Rho_GEF"/>
</dbReference>
<dbReference type="InterPro" id="IPR041020">
    <property type="entry name" value="PH_16"/>
</dbReference>
<dbReference type="GO" id="GO:0005737">
    <property type="term" value="C:cytoplasm"/>
    <property type="evidence" value="ECO:0007669"/>
    <property type="project" value="UniProtKB-SubCell"/>
</dbReference>
<evidence type="ECO:0000313" key="8">
    <source>
        <dbReference type="Proteomes" id="UP000494206"/>
    </source>
</evidence>
<keyword evidence="4" id="KW-0479">Metal-binding</keyword>
<dbReference type="OrthoDB" id="28045at2759"/>
<feature type="region of interest" description="Disordered" evidence="5">
    <location>
        <begin position="950"/>
        <end position="970"/>
    </location>
</feature>
<dbReference type="PANTHER" id="PTHR13944:SF21">
    <property type="entry name" value="CYSTS, ISOFORM C"/>
    <property type="match status" value="1"/>
</dbReference>
<evidence type="ECO:0000256" key="5">
    <source>
        <dbReference type="SAM" id="MobiDB-lite"/>
    </source>
</evidence>
<dbReference type="PROSITE" id="PS50010">
    <property type="entry name" value="DH_2"/>
    <property type="match status" value="1"/>
</dbReference>
<dbReference type="SUPFAM" id="SSF48065">
    <property type="entry name" value="DBL homology domain (DH-domain)"/>
    <property type="match status" value="1"/>
</dbReference>
<sequence length="1068" mass="120989">MSSSSLPSTERLSRLMASKHRRRESSGSAPKSDANAAAGVGEWAARVGGQRENRRVSFPSICSLSPTATVTITISSLTPLPASSSSSSAEMPSDTKSIGSETSSTTATASNLSGWLTRKLKALQDDGKVMGILTRTLSRATSRKSKPIRAIATNRQRAPIRCSSESGLFEIFKKIAVQSSYREECRSIIDRYGLIVDNANDEVLMRIVEGAGMLEEDLCLVSPSVWQNLAKSQPPPPQNDNIDFIDAEDESSMCLPDHISRLNSPSSDSSELIATIPSSSCTLQSQLDKIYGKYDLFAKEEYQSWHEKYRHSTLSTKQVKKQDAIYELYLMEKRHCANIAFLLHGYRKRLIEENVVSKQEIDILIPDVLDPLLIFHLNLLEQITERMKLNIEVDTISDIICEELDIDAGRHTKLCCDAYTDFGVAKERSDQLYHHLMSKSSKFAEFFRRTYADEPLYKIYDFKPMLTKIIGRATKYSLLLETILKNEQPFSAQHDMTVKALDTARRFAHKIDENLQIAHMSRRWDEIRVQIEPSSHTNLYVADPLMPHQLIQHHFDIESINAVPNRRLVHIGEAFIKQPNVSNGTHSSGKSDMIPITLVLFDDIIVILYRKGNRLHFVQDQGVLPVKSLLTRPSARGNSIMLISGGKPVLFEISFSSSSERKKWVLFLEEAPKKVPPEGVRLSQTNEEELIKQRSIMQFENENRWLARLEELFKSRISEEETLSNYLETRLQFFDQVRAHMAEMPFKSRHDISDRIREAVRARFRELRRARTMPLNRLIDRMSESRDSDLWSFFDDKADAADILERSSEMSDDSSSSGESAAVGAARSKPRRIQTFHGTSQEGGVADPKNNIRRHTTVPRMNSDAGSTTTDRATIDDDDDDGPSRGRGESQIDRKQYEEMMAKLPLRQSLKARRSSTKLIKEVIALRKENHLLRSDNALTKSRCALLERSRGSPAVGGSLSSTASTVDESMEMLRKKEKEIRELQRRLALENDEMIERRKVLEAQELEIQSKWAALNQRTNETTPNIRSHVTSPSYRSGQTPTFQSTEWSPVLTSLAVKTETKKTKKN</sequence>
<feature type="region of interest" description="Disordered" evidence="5">
    <location>
        <begin position="79"/>
        <end position="106"/>
    </location>
</feature>
<dbReference type="GO" id="GO:0008270">
    <property type="term" value="F:zinc ion binding"/>
    <property type="evidence" value="ECO:0007669"/>
    <property type="project" value="UniProtKB-KW"/>
</dbReference>
<feature type="compositionally biased region" description="Polar residues" evidence="5">
    <location>
        <begin position="959"/>
        <end position="968"/>
    </location>
</feature>
<dbReference type="SUPFAM" id="SSF50729">
    <property type="entry name" value="PH domain-like"/>
    <property type="match status" value="1"/>
</dbReference>
<dbReference type="Gene3D" id="2.30.29.30">
    <property type="entry name" value="Pleckstrin-homology domain (PH domain)/Phosphotyrosine-binding domain (PTB)"/>
    <property type="match status" value="1"/>
</dbReference>
<dbReference type="InterPro" id="IPR011993">
    <property type="entry name" value="PH-like_dom_sf"/>
</dbReference>
<dbReference type="Gene3D" id="1.20.900.10">
    <property type="entry name" value="Dbl homology (DH) domain"/>
    <property type="match status" value="1"/>
</dbReference>
<keyword evidence="2" id="KW-0963">Cytoplasm</keyword>
<dbReference type="InterPro" id="IPR035899">
    <property type="entry name" value="DBL_dom_sf"/>
</dbReference>
<feature type="compositionally biased region" description="Low complexity" evidence="5">
    <location>
        <begin position="79"/>
        <end position="89"/>
    </location>
</feature>
<feature type="region of interest" description="Disordered" evidence="5">
    <location>
        <begin position="1020"/>
        <end position="1048"/>
    </location>
</feature>
<reference evidence="7 8" key="1">
    <citation type="submission" date="2020-04" db="EMBL/GenBank/DDBJ databases">
        <authorList>
            <person name="Laetsch R D."/>
            <person name="Stevens L."/>
            <person name="Kumar S."/>
            <person name="Blaxter L. M."/>
        </authorList>
    </citation>
    <scope>NUCLEOTIDE SEQUENCE [LARGE SCALE GENOMIC DNA]</scope>
</reference>
<evidence type="ECO:0000256" key="4">
    <source>
        <dbReference type="ARBA" id="ARBA00022771"/>
    </source>
</evidence>
<feature type="compositionally biased region" description="Low complexity" evidence="5">
    <location>
        <begin position="1"/>
        <end position="10"/>
    </location>
</feature>
<comment type="caution">
    <text evidence="7">The sequence shown here is derived from an EMBL/GenBank/DDBJ whole genome shotgun (WGS) entry which is preliminary data.</text>
</comment>
<dbReference type="Proteomes" id="UP000494206">
    <property type="component" value="Unassembled WGS sequence"/>
</dbReference>
<feature type="region of interest" description="Disordered" evidence="5">
    <location>
        <begin position="1"/>
        <end position="39"/>
    </location>
</feature>
<evidence type="ECO:0000256" key="3">
    <source>
        <dbReference type="ARBA" id="ARBA00022553"/>
    </source>
</evidence>
<keyword evidence="8" id="KW-1185">Reference proteome</keyword>
<proteinExistence type="predicted"/>
<keyword evidence="4" id="KW-0862">Zinc</keyword>
<evidence type="ECO:0000256" key="1">
    <source>
        <dbReference type="ARBA" id="ARBA00004496"/>
    </source>
</evidence>
<feature type="region of interest" description="Disordered" evidence="5">
    <location>
        <begin position="806"/>
        <end position="895"/>
    </location>
</feature>
<accession>A0A8S1F6B4</accession>
<feature type="domain" description="DH" evidence="6">
    <location>
        <begin position="320"/>
        <end position="514"/>
    </location>
</feature>
<name>A0A8S1F6B4_9PELO</name>
<evidence type="ECO:0000259" key="6">
    <source>
        <dbReference type="PROSITE" id="PS50010"/>
    </source>
</evidence>
<dbReference type="InterPro" id="IPR000219">
    <property type="entry name" value="DH_dom"/>
</dbReference>
<dbReference type="SMART" id="SM00325">
    <property type="entry name" value="RhoGEF"/>
    <property type="match status" value="1"/>
</dbReference>
<feature type="compositionally biased region" description="Low complexity" evidence="5">
    <location>
        <begin position="813"/>
        <end position="827"/>
    </location>
</feature>
<evidence type="ECO:0000313" key="7">
    <source>
        <dbReference type="EMBL" id="CAB3407686.1"/>
    </source>
</evidence>
<feature type="compositionally biased region" description="Basic and acidic residues" evidence="5">
    <location>
        <begin position="882"/>
        <end position="895"/>
    </location>
</feature>
<dbReference type="PANTHER" id="PTHR13944">
    <property type="entry name" value="AGAP007712-PA"/>
    <property type="match status" value="1"/>
</dbReference>
<organism evidence="7 8">
    <name type="scientific">Caenorhabditis bovis</name>
    <dbReference type="NCBI Taxonomy" id="2654633"/>
    <lineage>
        <taxon>Eukaryota</taxon>
        <taxon>Metazoa</taxon>
        <taxon>Ecdysozoa</taxon>
        <taxon>Nematoda</taxon>
        <taxon>Chromadorea</taxon>
        <taxon>Rhabditida</taxon>
        <taxon>Rhabditina</taxon>
        <taxon>Rhabditomorpha</taxon>
        <taxon>Rhabditoidea</taxon>
        <taxon>Rhabditidae</taxon>
        <taxon>Peloderinae</taxon>
        <taxon>Caenorhabditis</taxon>
    </lineage>
</organism>